<dbReference type="Pfam" id="PF00122">
    <property type="entry name" value="E1-E2_ATPase"/>
    <property type="match status" value="1"/>
</dbReference>
<dbReference type="GO" id="GO:0005524">
    <property type="term" value="F:ATP binding"/>
    <property type="evidence" value="ECO:0007669"/>
    <property type="project" value="UniProtKB-UniRule"/>
</dbReference>
<dbReference type="AlphaFoldDB" id="A0AA96WMN4"/>
<dbReference type="SUPFAM" id="SSF56784">
    <property type="entry name" value="HAD-like"/>
    <property type="match status" value="1"/>
</dbReference>
<evidence type="ECO:0000256" key="13">
    <source>
        <dbReference type="ARBA" id="ARBA00023065"/>
    </source>
</evidence>
<reference evidence="18" key="1">
    <citation type="submission" date="2020-05" db="EMBL/GenBank/DDBJ databases">
        <authorList>
            <person name="Zhu T."/>
            <person name="Keshari N."/>
            <person name="Lu X."/>
        </authorList>
    </citation>
    <scope>NUCLEOTIDE SEQUENCE</scope>
    <source>
        <strain evidence="18">NK1-12</strain>
        <plasmid evidence="18">p1</plasmid>
    </source>
</reference>
<dbReference type="SFLD" id="SFLDS00003">
    <property type="entry name" value="Haloacid_Dehalogenase"/>
    <property type="match status" value="1"/>
</dbReference>
<dbReference type="InterPro" id="IPR001757">
    <property type="entry name" value="P_typ_ATPase"/>
</dbReference>
<dbReference type="InterPro" id="IPR023298">
    <property type="entry name" value="ATPase_P-typ_TM_dom_sf"/>
</dbReference>
<evidence type="ECO:0000256" key="8">
    <source>
        <dbReference type="ARBA" id="ARBA00022741"/>
    </source>
</evidence>
<feature type="transmembrane region" description="Helical" evidence="15">
    <location>
        <begin position="313"/>
        <end position="335"/>
    </location>
</feature>
<evidence type="ECO:0000256" key="16">
    <source>
        <dbReference type="SAM" id="MobiDB-lite"/>
    </source>
</evidence>
<dbReference type="SUPFAM" id="SSF81665">
    <property type="entry name" value="Calcium ATPase, transmembrane domain M"/>
    <property type="match status" value="1"/>
</dbReference>
<feature type="transmembrane region" description="Helical" evidence="15">
    <location>
        <begin position="347"/>
        <end position="367"/>
    </location>
</feature>
<sequence>MQHNHEHGHQNSSSHVRHHEHHQPQQTEEYVGHYEHQQQLASARDHHAGHGNHMGHDKHAGHNPGIFKRRFFICLLLTLPILYFASHLQMWFGYQAVEFPGAAWVSPILSTIIYFYGGWVFLKGAWYELRSQIGMMTLIALAITVAFVYSVAVTFGLEGEPFYWELATLVDVMLLGHWIEMASVQGASRALEHLADLVPSVAHRLVNGRIEDVSVSELGENDAILIRPGEQIPIDGEVIEGGSSVNEAFLTGESRPVTKQVGDEVVAGSVSGEGALTVRVTRTGEQTTLSQIMRLVEEAQTSRSRYQALADQLAYWLTLAAIGIGALTFVVWLAVGPALTFAINRAVTVLVITCPHALGLAIPLVLVNATSMSAKHGILVRKREAFERARNIRAIAFDKTGTLTEGRFGVQHTFTEGIDETEALAIAAALESLSEHPLAQAIVQEANKRQLELPKGSEFQAVAGKGVEGTVNGKRYRVGRPEWAEELGLTVSNPIREGLKTAESQGESAIVLLNDQQVLALFGLADQVREQARIAVQRLQKMDVQVVMITGDAEAVAKTVAEQLGIDRYYARVLPQDKAALVRRLKSEQPTAFVGDGINDAPALFESDLGIAIGAGTNVAIESADLVLVKSNPLDATYALKLAKATYNKMIQNLFWATGYNIIGIPLAAGVAYPLGILLSPAVGALFMSVSTVVVAINAMLLRRVKLE</sequence>
<evidence type="ECO:0000256" key="12">
    <source>
        <dbReference type="ARBA" id="ARBA00022989"/>
    </source>
</evidence>
<dbReference type="PRINTS" id="PR00119">
    <property type="entry name" value="CATATPASE"/>
</dbReference>
<dbReference type="InterPro" id="IPR018303">
    <property type="entry name" value="ATPase_P-typ_P_site"/>
</dbReference>
<dbReference type="InterPro" id="IPR023214">
    <property type="entry name" value="HAD_sf"/>
</dbReference>
<dbReference type="InterPro" id="IPR008250">
    <property type="entry name" value="ATPase_P-typ_transduc_dom_A_sf"/>
</dbReference>
<dbReference type="NCBIfam" id="TIGR01494">
    <property type="entry name" value="ATPase_P-type"/>
    <property type="match status" value="1"/>
</dbReference>
<keyword evidence="14 15" id="KW-0472">Membrane</keyword>
<evidence type="ECO:0000256" key="14">
    <source>
        <dbReference type="ARBA" id="ARBA00023136"/>
    </source>
</evidence>
<dbReference type="PROSITE" id="PS00154">
    <property type="entry name" value="ATPASE_E1_E2"/>
    <property type="match status" value="1"/>
</dbReference>
<evidence type="ECO:0000256" key="1">
    <source>
        <dbReference type="ARBA" id="ARBA00004651"/>
    </source>
</evidence>
<dbReference type="InterPro" id="IPR027256">
    <property type="entry name" value="P-typ_ATPase_IB"/>
</dbReference>
<dbReference type="GO" id="GO:0005886">
    <property type="term" value="C:plasma membrane"/>
    <property type="evidence" value="ECO:0007669"/>
    <property type="project" value="UniProtKB-SubCell"/>
</dbReference>
<dbReference type="SFLD" id="SFLDG00002">
    <property type="entry name" value="C1.7:_P-type_atpase_like"/>
    <property type="match status" value="1"/>
</dbReference>
<dbReference type="EMBL" id="CP053588">
    <property type="protein sequence ID" value="WNZ28114.1"/>
    <property type="molecule type" value="Genomic_DNA"/>
</dbReference>
<keyword evidence="11" id="KW-1278">Translocase</keyword>
<proteinExistence type="inferred from homology"/>
<evidence type="ECO:0000313" key="18">
    <source>
        <dbReference type="EMBL" id="WNZ28114.1"/>
    </source>
</evidence>
<organism evidence="18">
    <name type="scientific">Leptolyngbya sp. NK1-12</name>
    <dbReference type="NCBI Taxonomy" id="2547451"/>
    <lineage>
        <taxon>Bacteria</taxon>
        <taxon>Bacillati</taxon>
        <taxon>Cyanobacteriota</taxon>
        <taxon>Cyanophyceae</taxon>
        <taxon>Leptolyngbyales</taxon>
        <taxon>Leptolyngbyaceae</taxon>
        <taxon>Leptolyngbya group</taxon>
        <taxon>Leptolyngbya</taxon>
    </lineage>
</organism>
<dbReference type="GO" id="GO:0005507">
    <property type="term" value="F:copper ion binding"/>
    <property type="evidence" value="ECO:0007669"/>
    <property type="project" value="TreeGrafter"/>
</dbReference>
<dbReference type="Pfam" id="PF00702">
    <property type="entry name" value="Hydrolase"/>
    <property type="match status" value="1"/>
</dbReference>
<dbReference type="InterPro" id="IPR036412">
    <property type="entry name" value="HAD-like_sf"/>
</dbReference>
<keyword evidence="9 15" id="KW-0067">ATP-binding</keyword>
<dbReference type="SUPFAM" id="SSF81653">
    <property type="entry name" value="Calcium ATPase, transduction domain A"/>
    <property type="match status" value="1"/>
</dbReference>
<keyword evidence="8 15" id="KW-0547">Nucleotide-binding</keyword>
<dbReference type="GO" id="GO:0043682">
    <property type="term" value="F:P-type divalent copper transporter activity"/>
    <property type="evidence" value="ECO:0007669"/>
    <property type="project" value="TreeGrafter"/>
</dbReference>
<dbReference type="PANTHER" id="PTHR43520:SF5">
    <property type="entry name" value="CATION-TRANSPORTING P-TYPE ATPASE-RELATED"/>
    <property type="match status" value="1"/>
</dbReference>
<dbReference type="GO" id="GO:0055070">
    <property type="term" value="P:copper ion homeostasis"/>
    <property type="evidence" value="ECO:0007669"/>
    <property type="project" value="TreeGrafter"/>
</dbReference>
<keyword evidence="12 15" id="KW-1133">Transmembrane helix</keyword>
<dbReference type="NCBIfam" id="TIGR01511">
    <property type="entry name" value="ATPase-IB1_Cu"/>
    <property type="match status" value="1"/>
</dbReference>
<dbReference type="InterPro" id="IPR059000">
    <property type="entry name" value="ATPase_P-type_domA"/>
</dbReference>
<keyword evidence="4 15" id="KW-1003">Cell membrane</keyword>
<protein>
    <submittedName>
        <fullName evidence="18">Heavy metal translocating P-type ATPase</fullName>
    </submittedName>
</protein>
<feature type="transmembrane region" description="Helical" evidence="15">
    <location>
        <begin position="162"/>
        <end position="179"/>
    </location>
</feature>
<feature type="transmembrane region" description="Helical" evidence="15">
    <location>
        <begin position="654"/>
        <end position="676"/>
    </location>
</feature>
<geneLocation type="plasmid" evidence="18">
    <name>p1</name>
</geneLocation>
<evidence type="ECO:0000256" key="5">
    <source>
        <dbReference type="ARBA" id="ARBA00022553"/>
    </source>
</evidence>
<dbReference type="SFLD" id="SFLDF00027">
    <property type="entry name" value="p-type_atpase"/>
    <property type="match status" value="1"/>
</dbReference>
<dbReference type="Gene3D" id="2.70.150.10">
    <property type="entry name" value="Calcium-transporting ATPase, cytoplasmic transduction domain A"/>
    <property type="match status" value="1"/>
</dbReference>
<evidence type="ECO:0000256" key="15">
    <source>
        <dbReference type="RuleBase" id="RU362081"/>
    </source>
</evidence>
<accession>A0AA96WMN4</accession>
<dbReference type="Gene3D" id="3.40.50.1000">
    <property type="entry name" value="HAD superfamily/HAD-like"/>
    <property type="match status" value="1"/>
</dbReference>
<keyword evidence="18" id="KW-0614">Plasmid</keyword>
<feature type="transmembrane region" description="Helical" evidence="15">
    <location>
        <begin position="134"/>
        <end position="156"/>
    </location>
</feature>
<feature type="domain" description="P-type ATPase A" evidence="17">
    <location>
        <begin position="197"/>
        <end position="297"/>
    </location>
</feature>
<dbReference type="NCBIfam" id="TIGR01525">
    <property type="entry name" value="ATPase-IB_hvy"/>
    <property type="match status" value="1"/>
</dbReference>
<keyword evidence="10" id="KW-0460">Magnesium</keyword>
<gene>
    <name evidence="18" type="ORF">HJG54_35015</name>
</gene>
<dbReference type="PANTHER" id="PTHR43520">
    <property type="entry name" value="ATP7, ISOFORM B"/>
    <property type="match status" value="1"/>
</dbReference>
<evidence type="ECO:0000256" key="6">
    <source>
        <dbReference type="ARBA" id="ARBA00022692"/>
    </source>
</evidence>
<feature type="region of interest" description="Disordered" evidence="16">
    <location>
        <begin position="1"/>
        <end position="28"/>
    </location>
</feature>
<evidence type="ECO:0000256" key="3">
    <source>
        <dbReference type="ARBA" id="ARBA00022448"/>
    </source>
</evidence>
<dbReference type="InterPro" id="IPR023299">
    <property type="entry name" value="ATPase_P-typ_cyto_dom_N"/>
</dbReference>
<name>A0AA96WMN4_9CYAN</name>
<dbReference type="GO" id="GO:0016887">
    <property type="term" value="F:ATP hydrolysis activity"/>
    <property type="evidence" value="ECO:0007669"/>
    <property type="project" value="InterPro"/>
</dbReference>
<evidence type="ECO:0000256" key="9">
    <source>
        <dbReference type="ARBA" id="ARBA00022840"/>
    </source>
</evidence>
<evidence type="ECO:0000256" key="10">
    <source>
        <dbReference type="ARBA" id="ARBA00022842"/>
    </source>
</evidence>
<feature type="transmembrane region" description="Helical" evidence="15">
    <location>
        <begin position="104"/>
        <end position="122"/>
    </location>
</feature>
<comment type="subcellular location">
    <subcellularLocation>
        <location evidence="1">Cell membrane</location>
        <topology evidence="1">Multi-pass membrane protein</topology>
    </subcellularLocation>
</comment>
<comment type="similarity">
    <text evidence="2 15">Belongs to the cation transport ATPase (P-type) (TC 3.A.3) family. Type IB subfamily.</text>
</comment>
<evidence type="ECO:0000256" key="11">
    <source>
        <dbReference type="ARBA" id="ARBA00022967"/>
    </source>
</evidence>
<feature type="transmembrane region" description="Helical" evidence="15">
    <location>
        <begin position="682"/>
        <end position="702"/>
    </location>
</feature>
<keyword evidence="3" id="KW-0813">Transport</keyword>
<evidence type="ECO:0000256" key="2">
    <source>
        <dbReference type="ARBA" id="ARBA00006024"/>
    </source>
</evidence>
<evidence type="ECO:0000256" key="4">
    <source>
        <dbReference type="ARBA" id="ARBA00022475"/>
    </source>
</evidence>
<dbReference type="FunFam" id="2.70.150.10:FF:000002">
    <property type="entry name" value="Copper-transporting ATPase 1, putative"/>
    <property type="match status" value="1"/>
</dbReference>
<keyword evidence="5" id="KW-0597">Phosphoprotein</keyword>
<keyword evidence="6 15" id="KW-0812">Transmembrane</keyword>
<evidence type="ECO:0000256" key="7">
    <source>
        <dbReference type="ARBA" id="ARBA00022723"/>
    </source>
</evidence>
<dbReference type="RefSeq" id="WP_316437147.1">
    <property type="nucleotide sequence ID" value="NZ_CP053588.1"/>
</dbReference>
<dbReference type="InterPro" id="IPR044492">
    <property type="entry name" value="P_typ_ATPase_HD_dom"/>
</dbReference>
<feature type="transmembrane region" description="Helical" evidence="15">
    <location>
        <begin position="71"/>
        <end position="92"/>
    </location>
</feature>
<dbReference type="Gene3D" id="3.40.1110.10">
    <property type="entry name" value="Calcium-transporting ATPase, cytoplasmic domain N"/>
    <property type="match status" value="1"/>
</dbReference>
<evidence type="ECO:0000259" key="17">
    <source>
        <dbReference type="Pfam" id="PF00122"/>
    </source>
</evidence>
<dbReference type="PRINTS" id="PR00120">
    <property type="entry name" value="HATPASE"/>
</dbReference>
<keyword evidence="7 15" id="KW-0479">Metal-binding</keyword>
<keyword evidence="13" id="KW-0406">Ion transport</keyword>